<feature type="transmembrane region" description="Helical" evidence="13">
    <location>
        <begin position="20"/>
        <end position="41"/>
    </location>
</feature>
<accession>A0ABD6APM9</accession>
<feature type="transmembrane region" description="Helical" evidence="13">
    <location>
        <begin position="89"/>
        <end position="108"/>
    </location>
</feature>
<dbReference type="GO" id="GO:0015293">
    <property type="term" value="F:symporter activity"/>
    <property type="evidence" value="ECO:0007669"/>
    <property type="project" value="UniProtKB-KW"/>
</dbReference>
<evidence type="ECO:0000313" key="15">
    <source>
        <dbReference type="Proteomes" id="UP001596545"/>
    </source>
</evidence>
<keyword evidence="10 13" id="KW-0472">Membrane</keyword>
<dbReference type="InterPro" id="IPR050277">
    <property type="entry name" value="Sodium:Solute_Symporter"/>
</dbReference>
<feature type="transmembrane region" description="Helical" evidence="13">
    <location>
        <begin position="279"/>
        <end position="303"/>
    </location>
</feature>
<evidence type="ECO:0000256" key="12">
    <source>
        <dbReference type="RuleBase" id="RU362091"/>
    </source>
</evidence>
<feature type="transmembrane region" description="Helical" evidence="13">
    <location>
        <begin position="440"/>
        <end position="461"/>
    </location>
</feature>
<keyword evidence="15" id="KW-1185">Reference proteome</keyword>
<evidence type="ECO:0000256" key="13">
    <source>
        <dbReference type="SAM" id="Phobius"/>
    </source>
</evidence>
<evidence type="ECO:0000256" key="8">
    <source>
        <dbReference type="ARBA" id="ARBA00023053"/>
    </source>
</evidence>
<keyword evidence="11" id="KW-0739">Sodium transport</keyword>
<evidence type="ECO:0000256" key="1">
    <source>
        <dbReference type="ARBA" id="ARBA00004651"/>
    </source>
</evidence>
<evidence type="ECO:0000313" key="14">
    <source>
        <dbReference type="EMBL" id="MFC7325925.1"/>
    </source>
</evidence>
<evidence type="ECO:0000256" key="6">
    <source>
        <dbReference type="ARBA" id="ARBA00022847"/>
    </source>
</evidence>
<feature type="transmembrane region" description="Helical" evidence="13">
    <location>
        <begin position="387"/>
        <end position="403"/>
    </location>
</feature>
<feature type="transmembrane region" description="Helical" evidence="13">
    <location>
        <begin position="323"/>
        <end position="348"/>
    </location>
</feature>
<keyword evidence="5 13" id="KW-0812">Transmembrane</keyword>
<proteinExistence type="inferred from homology"/>
<evidence type="ECO:0000256" key="3">
    <source>
        <dbReference type="ARBA" id="ARBA00022448"/>
    </source>
</evidence>
<keyword evidence="9" id="KW-0406">Ion transport</keyword>
<dbReference type="GO" id="GO:0005886">
    <property type="term" value="C:plasma membrane"/>
    <property type="evidence" value="ECO:0007669"/>
    <property type="project" value="UniProtKB-SubCell"/>
</dbReference>
<evidence type="ECO:0000256" key="9">
    <source>
        <dbReference type="ARBA" id="ARBA00023065"/>
    </source>
</evidence>
<evidence type="ECO:0000256" key="11">
    <source>
        <dbReference type="ARBA" id="ARBA00023201"/>
    </source>
</evidence>
<evidence type="ECO:0000256" key="10">
    <source>
        <dbReference type="ARBA" id="ARBA00023136"/>
    </source>
</evidence>
<dbReference type="InterPro" id="IPR001734">
    <property type="entry name" value="Na/solute_symporter"/>
</dbReference>
<keyword evidence="3" id="KW-0813">Transport</keyword>
<feature type="transmembrane region" description="Helical" evidence="13">
    <location>
        <begin position="170"/>
        <end position="188"/>
    </location>
</feature>
<comment type="similarity">
    <text evidence="2 12">Belongs to the sodium:solute symporter (SSF) (TC 2.A.21) family.</text>
</comment>
<dbReference type="PROSITE" id="PS50283">
    <property type="entry name" value="NA_SOLUT_SYMP_3"/>
    <property type="match status" value="1"/>
</dbReference>
<dbReference type="Pfam" id="PF00474">
    <property type="entry name" value="SSF"/>
    <property type="match status" value="1"/>
</dbReference>
<keyword evidence="4" id="KW-1003">Cell membrane</keyword>
<organism evidence="14 15">
    <name type="scientific">Halorubrum rutilum</name>
    <dbReference type="NCBI Taxonomy" id="1364933"/>
    <lineage>
        <taxon>Archaea</taxon>
        <taxon>Methanobacteriati</taxon>
        <taxon>Methanobacteriota</taxon>
        <taxon>Stenosarchaea group</taxon>
        <taxon>Halobacteria</taxon>
        <taxon>Halobacteriales</taxon>
        <taxon>Haloferacaceae</taxon>
        <taxon>Halorubrum</taxon>
    </lineage>
</organism>
<keyword evidence="8" id="KW-0915">Sodium</keyword>
<dbReference type="PANTHER" id="PTHR48086:SF3">
    <property type="entry name" value="SODIUM_PROLINE SYMPORTER"/>
    <property type="match status" value="1"/>
</dbReference>
<dbReference type="AlphaFoldDB" id="A0ABD6APM9"/>
<dbReference type="InterPro" id="IPR038377">
    <property type="entry name" value="Na/Glc_symporter_sf"/>
</dbReference>
<protein>
    <submittedName>
        <fullName evidence="14">Sodium/proline symporter</fullName>
    </submittedName>
</protein>
<feature type="transmembrane region" description="Helical" evidence="13">
    <location>
        <begin position="200"/>
        <end position="218"/>
    </location>
</feature>
<keyword evidence="7 13" id="KW-1133">Transmembrane helix</keyword>
<feature type="transmembrane region" description="Helical" evidence="13">
    <location>
        <begin position="139"/>
        <end position="164"/>
    </location>
</feature>
<dbReference type="EMBL" id="JBHTBL010000019">
    <property type="protein sequence ID" value="MFC7325925.1"/>
    <property type="molecule type" value="Genomic_DNA"/>
</dbReference>
<evidence type="ECO:0000256" key="4">
    <source>
        <dbReference type="ARBA" id="ARBA00022475"/>
    </source>
</evidence>
<feature type="transmembrane region" description="Helical" evidence="13">
    <location>
        <begin position="473"/>
        <end position="490"/>
    </location>
</feature>
<evidence type="ECO:0000256" key="5">
    <source>
        <dbReference type="ARBA" id="ARBA00022692"/>
    </source>
</evidence>
<comment type="caution">
    <text evidence="14">The sequence shown here is derived from an EMBL/GenBank/DDBJ whole genome shotgun (WGS) entry which is preliminary data.</text>
</comment>
<comment type="subcellular location">
    <subcellularLocation>
        <location evidence="1">Cell membrane</location>
        <topology evidence="1">Multi-pass membrane protein</topology>
    </subcellularLocation>
</comment>
<evidence type="ECO:0000256" key="2">
    <source>
        <dbReference type="ARBA" id="ARBA00006434"/>
    </source>
</evidence>
<dbReference type="Proteomes" id="UP001596545">
    <property type="component" value="Unassembled WGS sequence"/>
</dbReference>
<feature type="transmembrane region" description="Helical" evidence="13">
    <location>
        <begin position="57"/>
        <end position="77"/>
    </location>
</feature>
<dbReference type="Gene3D" id="1.20.1730.10">
    <property type="entry name" value="Sodium/glucose cotransporter"/>
    <property type="match status" value="1"/>
</dbReference>
<reference evidence="14 15" key="1">
    <citation type="journal article" date="2019" name="Int. J. Syst. Evol. Microbiol.">
        <title>The Global Catalogue of Microorganisms (GCM) 10K type strain sequencing project: providing services to taxonomists for standard genome sequencing and annotation.</title>
        <authorList>
            <consortium name="The Broad Institute Genomics Platform"/>
            <consortium name="The Broad Institute Genome Sequencing Center for Infectious Disease"/>
            <person name="Wu L."/>
            <person name="Ma J."/>
        </authorList>
    </citation>
    <scope>NUCLEOTIDE SEQUENCE [LARGE SCALE GENOMIC DNA]</scope>
    <source>
        <strain evidence="14 15">CGMCC 1.12554</strain>
    </source>
</reference>
<sequence length="508" mass="53278">MIDTLAAALTQVSTTETMNPVIVGIVAVYLVGIAVIGIWATGQTKSTSDFLIAGKRFGIWAVAFAAFASIMSGFGFIGGPGLFYDGGYGFLWIAIVAPLAFPVSWFVLGKKMRLMAEAREIFTIPDAAVARFDSQAVRLLVSLSVLLGVISYLGVQFLAIAFVLQTVLGVSEVVALVIGLAVISVYTIGGGMVAGVFTDLIQGGIMVVGSVVVFFLALNTVNGFSTMNSELSSQIPELAGAFGAFPIMLGLTWYFLFLVGNSGQPHMAHKLYMLRDPKLLKWGAPIAALSYFAASLMMLALGVGMRSLVETGQFAELSNPDNAAPIFLVEFTPAIVAGVVLAAAVGAVMSTSDAFINIGAANLARDIPESLGFEYDSDRQELRAHRVATALIILVSVLLVYYVEILVGLLGVVGWGLFAAAIVPLLGIGLNWKGATTEGAIAAGVVALFGNLSLAIAVQFYGFSLPHGSAAEALTLLVAIVVMIAVSLVTNSKARDDIDDDIERVIES</sequence>
<dbReference type="GO" id="GO:0006814">
    <property type="term" value="P:sodium ion transport"/>
    <property type="evidence" value="ECO:0007669"/>
    <property type="project" value="UniProtKB-KW"/>
</dbReference>
<evidence type="ECO:0000256" key="7">
    <source>
        <dbReference type="ARBA" id="ARBA00022989"/>
    </source>
</evidence>
<keyword evidence="6" id="KW-0769">Symport</keyword>
<feature type="transmembrane region" description="Helical" evidence="13">
    <location>
        <begin position="238"/>
        <end position="259"/>
    </location>
</feature>
<feature type="transmembrane region" description="Helical" evidence="13">
    <location>
        <begin position="409"/>
        <end position="428"/>
    </location>
</feature>
<dbReference type="RefSeq" id="WP_256409662.1">
    <property type="nucleotide sequence ID" value="NZ_JANHDN010000006.1"/>
</dbReference>
<name>A0ABD6APM9_9EURY</name>
<dbReference type="PANTHER" id="PTHR48086">
    <property type="entry name" value="SODIUM/PROLINE SYMPORTER-RELATED"/>
    <property type="match status" value="1"/>
</dbReference>
<gene>
    <name evidence="14" type="ORF">ACFQMF_15260</name>
</gene>